<reference evidence="1 2" key="1">
    <citation type="submission" date="2024-01" db="EMBL/GenBank/DDBJ databases">
        <title>The genomes of 5 underutilized Papilionoideae crops provide insights into root nodulation and disease resistanc.</title>
        <authorList>
            <person name="Jiang F."/>
        </authorList>
    </citation>
    <scope>NUCLEOTIDE SEQUENCE [LARGE SCALE GENOMIC DNA]</scope>
    <source>
        <strain evidence="1">LVBAO_FW01</strain>
        <tissue evidence="1">Leaves</tissue>
    </source>
</reference>
<name>A0AAN9M3H7_CANGL</name>
<proteinExistence type="predicted"/>
<dbReference type="EMBL" id="JAYMYQ010000003">
    <property type="protein sequence ID" value="KAK7344618.1"/>
    <property type="molecule type" value="Genomic_DNA"/>
</dbReference>
<organism evidence="1 2">
    <name type="scientific">Canavalia gladiata</name>
    <name type="common">Sword bean</name>
    <name type="synonym">Dolichos gladiatus</name>
    <dbReference type="NCBI Taxonomy" id="3824"/>
    <lineage>
        <taxon>Eukaryota</taxon>
        <taxon>Viridiplantae</taxon>
        <taxon>Streptophyta</taxon>
        <taxon>Embryophyta</taxon>
        <taxon>Tracheophyta</taxon>
        <taxon>Spermatophyta</taxon>
        <taxon>Magnoliopsida</taxon>
        <taxon>eudicotyledons</taxon>
        <taxon>Gunneridae</taxon>
        <taxon>Pentapetalae</taxon>
        <taxon>rosids</taxon>
        <taxon>fabids</taxon>
        <taxon>Fabales</taxon>
        <taxon>Fabaceae</taxon>
        <taxon>Papilionoideae</taxon>
        <taxon>50 kb inversion clade</taxon>
        <taxon>NPAAA clade</taxon>
        <taxon>indigoferoid/millettioid clade</taxon>
        <taxon>Phaseoleae</taxon>
        <taxon>Canavalia</taxon>
    </lineage>
</organism>
<evidence type="ECO:0000313" key="1">
    <source>
        <dbReference type="EMBL" id="KAK7344618.1"/>
    </source>
</evidence>
<keyword evidence="2" id="KW-1185">Reference proteome</keyword>
<sequence>MPMLTLFPLGSSTQPLPGFRTCREVQRASTQSAMSEFQIHALFPSLDAIHPLNLVRVVTHGGRTPQSGVSHDGMNVFKGECIRLDKSESVVFLSFGARSQGSIAERHLHSIDSRLYFIKLLGLTTNLDPQILPSIGTPTGVRLPYLLSLLALADLLNMTCYTAPLCVHGVTPLFLSSLQGGKDGPCMGLLYFGLPGLRQRSTWLPSWIPWACPSDFCVLLQAAFGHDEPSVDHGLRLPDSTWIREYFPFDEATTNAAICYRIYLKASSLGLMLSVNRDGRGEASDFKAVPEMRSLESFLEEVLVPFLFS</sequence>
<comment type="caution">
    <text evidence="1">The sequence shown here is derived from an EMBL/GenBank/DDBJ whole genome shotgun (WGS) entry which is preliminary data.</text>
</comment>
<dbReference type="AlphaFoldDB" id="A0AAN9M3H7"/>
<evidence type="ECO:0000313" key="2">
    <source>
        <dbReference type="Proteomes" id="UP001367508"/>
    </source>
</evidence>
<dbReference type="Proteomes" id="UP001367508">
    <property type="component" value="Unassembled WGS sequence"/>
</dbReference>
<accession>A0AAN9M3H7</accession>
<gene>
    <name evidence="1" type="ORF">VNO77_14442</name>
</gene>
<protein>
    <submittedName>
        <fullName evidence="1">Uncharacterized protein</fullName>
    </submittedName>
</protein>